<reference evidence="2 3" key="1">
    <citation type="submission" date="2016-10" db="EMBL/GenBank/DDBJ databases">
        <authorList>
            <person name="de Groot N.N."/>
        </authorList>
    </citation>
    <scope>NUCLEOTIDE SEQUENCE [LARGE SCALE GENOMIC DNA]</scope>
    <source>
        <strain evidence="2 3">DSM 18978</strain>
    </source>
</reference>
<dbReference type="OrthoDB" id="9789941at2"/>
<evidence type="ECO:0000313" key="2">
    <source>
        <dbReference type="EMBL" id="SCX91198.1"/>
    </source>
</evidence>
<keyword evidence="3" id="KW-1185">Reference proteome</keyword>
<organism evidence="2 3">
    <name type="scientific">Alkaliphilus peptidifermentans DSM 18978</name>
    <dbReference type="NCBI Taxonomy" id="1120976"/>
    <lineage>
        <taxon>Bacteria</taxon>
        <taxon>Bacillati</taxon>
        <taxon>Bacillota</taxon>
        <taxon>Clostridia</taxon>
        <taxon>Peptostreptococcales</taxon>
        <taxon>Natronincolaceae</taxon>
        <taxon>Alkaliphilus</taxon>
    </lineage>
</organism>
<feature type="domain" description="Peptidase C39-like" evidence="1">
    <location>
        <begin position="176"/>
        <end position="310"/>
    </location>
</feature>
<dbReference type="Pfam" id="PF13529">
    <property type="entry name" value="Peptidase_C39_2"/>
    <property type="match status" value="1"/>
</dbReference>
<dbReference type="Gene3D" id="3.90.70.10">
    <property type="entry name" value="Cysteine proteinases"/>
    <property type="match status" value="1"/>
</dbReference>
<protein>
    <submittedName>
        <fullName evidence="2">Peptidase_C39 like family protein</fullName>
    </submittedName>
</protein>
<evidence type="ECO:0000259" key="1">
    <source>
        <dbReference type="Pfam" id="PF13529"/>
    </source>
</evidence>
<dbReference type="EMBL" id="FMUS01000002">
    <property type="protein sequence ID" value="SCX91198.1"/>
    <property type="molecule type" value="Genomic_DNA"/>
</dbReference>
<dbReference type="Proteomes" id="UP000198636">
    <property type="component" value="Unassembled WGS sequence"/>
</dbReference>
<dbReference type="InterPro" id="IPR039564">
    <property type="entry name" value="Peptidase_C39-like"/>
</dbReference>
<proteinExistence type="predicted"/>
<gene>
    <name evidence="2" type="ORF">SAMN03080606_00461</name>
</gene>
<dbReference type="AlphaFoldDB" id="A0A1G5BM12"/>
<evidence type="ECO:0000313" key="3">
    <source>
        <dbReference type="Proteomes" id="UP000198636"/>
    </source>
</evidence>
<accession>A0A1G5BM12</accession>
<sequence length="342" mass="38530">MKLYGSENNTTILHKGEDFQKGIMKSLKLTPKGYLALVENSKEGVFYSPEINTPGFKKLIASWNALTPINTSVELKIKVRKGNQWSEWFSYGKWGCNGKAKSVEVEQKDKIAHMSVDIIKLLNEGSADGLQYNISINRDDLSIESPQLKLIAVALELSNEEKSHSLINDDDWIRDLQVPVRSQMVIDNIGRIICSPTSLAMVMEYYGECMETEEVAEGVKDYGASIYGNWSFNVAFAGSLGFNAYVEIYNSINEVKRMIAKGFPLIASIKTKSIEELSGSHMPYPNGHLVVIRGFSIRDGIEYIIVNDPAAPNEVEVKREYPISDFINVWNKVVYYIEKENM</sequence>
<name>A0A1G5BM12_9FIRM</name>
<dbReference type="RefSeq" id="WP_091539510.1">
    <property type="nucleotide sequence ID" value="NZ_FMUS01000002.1"/>
</dbReference>
<dbReference type="STRING" id="1120976.SAMN03080606_00461"/>